<feature type="compositionally biased region" description="Basic and acidic residues" evidence="8">
    <location>
        <begin position="61"/>
        <end position="76"/>
    </location>
</feature>
<evidence type="ECO:0000313" key="10">
    <source>
        <dbReference type="EMBL" id="KXT07619.1"/>
    </source>
</evidence>
<name>A0A139HZ25_9PEZI</name>
<evidence type="ECO:0000256" key="6">
    <source>
        <dbReference type="ARBA" id="ARBA00022490"/>
    </source>
</evidence>
<dbReference type="Proteomes" id="UP000070133">
    <property type="component" value="Unassembled WGS sequence"/>
</dbReference>
<dbReference type="OrthoDB" id="128308at2759"/>
<proteinExistence type="inferred from homology"/>
<evidence type="ECO:0000256" key="7">
    <source>
        <dbReference type="ARBA" id="ARBA00023242"/>
    </source>
</evidence>
<sequence>MSKSTSLRVRLATRPLLSVVNGHAHASSDDHEDGIAIQREDHKASNHIPAVPPSKRRMRFDRKTATPERPKKRVQEEVIELDASPVKQKGGKTAAEKPYPSPEHTESTRSSQNEVIMLDEEEDYNASPKASSSDIEEEKSVKAAPSEVKGTSGFQMKNVSLAKHVVQQREEPKRTFVDPRMNGALLGKRKVMNDTELDDDSDDEPSWMSEKRKKLKNMHTRSKQTNTKPKPNIFISKPSSQHSRYGKEAAMKQKIAQKQFQKSEAAALKQKAKSPPTKKFKTVEAFGYGSTASSQANSAVQMSQTSAGAELEGPEIDDSPLTEISEDEIDETETLEGVATAKCGHCGEALKRSLLEDFQDEFLRGRELTYKWQRRFCRWHQQQKAEAQWRERGYPEIDWKQLSLRMRAHDSILKDIVNDKVGSYYRDELRSKSKKSRKDIEDVITGNDSRGGASMGYYGPKGEKLMHVTSILTLTEHIIGRFTNDIRQRSKKDKLVSTSGVQGGVSGFVQVVLAPHLVELLVKEDMNLGGNDWEIRAREIIAESTQLGELLHPEEEDDKVDDIDTARVMALVDDDDDG</sequence>
<feature type="compositionally biased region" description="Basic residues" evidence="8">
    <location>
        <begin position="211"/>
        <end position="222"/>
    </location>
</feature>
<dbReference type="InterPro" id="IPR039024">
    <property type="entry name" value="RTC4"/>
</dbReference>
<evidence type="ECO:0000256" key="5">
    <source>
        <dbReference type="ARBA" id="ARBA00015162"/>
    </source>
</evidence>
<keyword evidence="7" id="KW-0539">Nucleus</keyword>
<dbReference type="STRING" id="321146.A0A139HZ25"/>
<gene>
    <name evidence="10" type="ORF">AC578_10141</name>
</gene>
<dbReference type="SMART" id="SM01312">
    <property type="entry name" value="RTC4"/>
    <property type="match status" value="1"/>
</dbReference>
<dbReference type="GO" id="GO:0005634">
    <property type="term" value="C:nucleus"/>
    <property type="evidence" value="ECO:0007669"/>
    <property type="project" value="UniProtKB-SubCell"/>
</dbReference>
<accession>A0A139HZ25</accession>
<comment type="subcellular location">
    <subcellularLocation>
        <location evidence="3">Cytoplasm</location>
    </subcellularLocation>
    <subcellularLocation>
        <location evidence="2">Nucleus</location>
    </subcellularLocation>
</comment>
<dbReference type="EMBL" id="LFZN01000001">
    <property type="protein sequence ID" value="KXT07619.1"/>
    <property type="molecule type" value="Genomic_DNA"/>
</dbReference>
<evidence type="ECO:0000256" key="1">
    <source>
        <dbReference type="ARBA" id="ARBA00002738"/>
    </source>
</evidence>
<comment type="function">
    <text evidence="1">May be involved in a process influencing telomere capping.</text>
</comment>
<evidence type="ECO:0000256" key="8">
    <source>
        <dbReference type="SAM" id="MobiDB-lite"/>
    </source>
</evidence>
<feature type="region of interest" description="Disordered" evidence="8">
    <location>
        <begin position="436"/>
        <end position="455"/>
    </location>
</feature>
<keyword evidence="6" id="KW-0963">Cytoplasm</keyword>
<feature type="domain" description="Restriction of telomere capping protein 4 C-terminal" evidence="9">
    <location>
        <begin position="416"/>
        <end position="554"/>
    </location>
</feature>
<evidence type="ECO:0000313" key="11">
    <source>
        <dbReference type="Proteomes" id="UP000070133"/>
    </source>
</evidence>
<comment type="caution">
    <text evidence="10">The sequence shown here is derived from an EMBL/GenBank/DDBJ whole genome shotgun (WGS) entry which is preliminary data.</text>
</comment>
<feature type="region of interest" description="Disordered" evidence="8">
    <location>
        <begin position="22"/>
        <end position="149"/>
    </location>
</feature>
<protein>
    <recommendedName>
        <fullName evidence="5">Restriction of telomere capping protein 4</fullName>
    </recommendedName>
</protein>
<dbReference type="GO" id="GO:0005737">
    <property type="term" value="C:cytoplasm"/>
    <property type="evidence" value="ECO:0007669"/>
    <property type="project" value="UniProtKB-SubCell"/>
</dbReference>
<dbReference type="InterPro" id="IPR028094">
    <property type="entry name" value="RTC4_C"/>
</dbReference>
<keyword evidence="11" id="KW-1185">Reference proteome</keyword>
<feature type="region of interest" description="Disordered" evidence="8">
    <location>
        <begin position="187"/>
        <end position="244"/>
    </location>
</feature>
<dbReference type="Pfam" id="PF14474">
    <property type="entry name" value="RTC4"/>
    <property type="match status" value="1"/>
</dbReference>
<reference evidence="10 11" key="1">
    <citation type="submission" date="2015-07" db="EMBL/GenBank/DDBJ databases">
        <title>Comparative genomics of the Sigatoka disease complex on banana suggests a link between parallel evolutionary changes in Pseudocercospora fijiensis and Pseudocercospora eumusae and increased virulence on the banana host.</title>
        <authorList>
            <person name="Chang T.-C."/>
            <person name="Salvucci A."/>
            <person name="Crous P.W."/>
            <person name="Stergiopoulos I."/>
        </authorList>
    </citation>
    <scope>NUCLEOTIDE SEQUENCE [LARGE SCALE GENOMIC DNA]</scope>
    <source>
        <strain evidence="10 11">CBS 114824</strain>
    </source>
</reference>
<feature type="compositionally biased region" description="Acidic residues" evidence="8">
    <location>
        <begin position="195"/>
        <end position="205"/>
    </location>
</feature>
<dbReference type="PANTHER" id="PTHR41391:SF1">
    <property type="entry name" value="RESTRICTION OF TELOMERE CAPPING PROTEIN 4"/>
    <property type="match status" value="1"/>
</dbReference>
<dbReference type="AlphaFoldDB" id="A0A139HZ25"/>
<dbReference type="PANTHER" id="PTHR41391">
    <property type="entry name" value="RESTRICTION OF TELOMERE CAPPING PROTEIN 4"/>
    <property type="match status" value="1"/>
</dbReference>
<evidence type="ECO:0000259" key="9">
    <source>
        <dbReference type="SMART" id="SM01312"/>
    </source>
</evidence>
<evidence type="ECO:0000256" key="3">
    <source>
        <dbReference type="ARBA" id="ARBA00004496"/>
    </source>
</evidence>
<evidence type="ECO:0000256" key="4">
    <source>
        <dbReference type="ARBA" id="ARBA00009461"/>
    </source>
</evidence>
<comment type="similarity">
    <text evidence="4">Belongs to the RTC4 family.</text>
</comment>
<evidence type="ECO:0000256" key="2">
    <source>
        <dbReference type="ARBA" id="ARBA00004123"/>
    </source>
</evidence>
<organism evidence="10 11">
    <name type="scientific">Pseudocercospora eumusae</name>
    <dbReference type="NCBI Taxonomy" id="321146"/>
    <lineage>
        <taxon>Eukaryota</taxon>
        <taxon>Fungi</taxon>
        <taxon>Dikarya</taxon>
        <taxon>Ascomycota</taxon>
        <taxon>Pezizomycotina</taxon>
        <taxon>Dothideomycetes</taxon>
        <taxon>Dothideomycetidae</taxon>
        <taxon>Mycosphaerellales</taxon>
        <taxon>Mycosphaerellaceae</taxon>
        <taxon>Pseudocercospora</taxon>
    </lineage>
</organism>